<dbReference type="PANTHER" id="PTHR11476:SF7">
    <property type="entry name" value="HISTIDINE--TRNA LIGASE"/>
    <property type="match status" value="1"/>
</dbReference>
<feature type="binding site" evidence="1">
    <location>
        <position position="96"/>
    </location>
    <ligand>
        <name>L-histidine</name>
        <dbReference type="ChEBI" id="CHEBI:57595"/>
    </ligand>
</feature>
<dbReference type="EMBL" id="JAFJZZ010000006">
    <property type="protein sequence ID" value="MBN7774144.1"/>
    <property type="molecule type" value="Genomic_DNA"/>
</dbReference>
<dbReference type="SUPFAM" id="SSF55681">
    <property type="entry name" value="Class II aaRS and biotin synthetases"/>
    <property type="match status" value="1"/>
</dbReference>
<name>A0A939DA10_CLOAM</name>
<comment type="caution">
    <text evidence="3">The sequence shown here is derived from an EMBL/GenBank/DDBJ whole genome shotgun (WGS) entry which is preliminary data.</text>
</comment>
<sequence length="389" mass="44541">MKVRKASLKTEEKATLALRGLYEQFGYKKYKMGRFEEYSLYAENKDFLAGDKVITFTDLDGRLMALKPDVTLSIIKNTNATRGSREKLYYIENIYRESKESHNFKEITQMGLEYIGDIDLYGITEVVSLAVKTLKTISPKYILEISHMSFVVELLKSMEISEQVRNKMLQLIRNKNINGIAELAKQLNLSERQRCVLCKIPTLYGEPQKTLKYARKLAVTDGMIQAVDELTELFNALKVLNSIKNVQVDFSLVNDIDYYNGIIFKGYLEELPRSVLAGGQYDSAMNMFSKKAGALGFALYLTELGRMPEVKSAFDIDAVVLYDEKTDLSALLQAVQDLIKEGESVRVEKYVPENLRYRILYKFEKDSLVILEENHCEEEEETKQTGGEE</sequence>
<dbReference type="AlphaFoldDB" id="A0A939DA10"/>
<dbReference type="PANTHER" id="PTHR11476">
    <property type="entry name" value="HISTIDYL-TRNA SYNTHETASE"/>
    <property type="match status" value="1"/>
</dbReference>
<dbReference type="GO" id="GO:0005737">
    <property type="term" value="C:cytoplasm"/>
    <property type="evidence" value="ECO:0007669"/>
    <property type="project" value="InterPro"/>
</dbReference>
<proteinExistence type="predicted"/>
<evidence type="ECO:0000313" key="3">
    <source>
        <dbReference type="EMBL" id="MBN7774144.1"/>
    </source>
</evidence>
<dbReference type="Gene3D" id="3.30.930.10">
    <property type="entry name" value="Bira Bifunctional Protein, Domain 2"/>
    <property type="match status" value="1"/>
</dbReference>
<feature type="domain" description="Class II Histidinyl-tRNA synthetase (HisRS)-like catalytic core" evidence="2">
    <location>
        <begin position="8"/>
        <end position="304"/>
    </location>
</feature>
<keyword evidence="3" id="KW-0808">Transferase</keyword>
<dbReference type="GO" id="GO:0140096">
    <property type="term" value="F:catalytic activity, acting on a protein"/>
    <property type="evidence" value="ECO:0007669"/>
    <property type="project" value="UniProtKB-ARBA"/>
</dbReference>
<feature type="binding site" evidence="1">
    <location>
        <position position="113"/>
    </location>
    <ligand>
        <name>L-histidine</name>
        <dbReference type="ChEBI" id="CHEBI:57595"/>
    </ligand>
</feature>
<dbReference type="Proteomes" id="UP000664545">
    <property type="component" value="Unassembled WGS sequence"/>
</dbReference>
<dbReference type="InterPro" id="IPR045864">
    <property type="entry name" value="aa-tRNA-synth_II/BPL/LPL"/>
</dbReference>
<dbReference type="InterPro" id="IPR004516">
    <property type="entry name" value="HisRS/HisZ"/>
</dbReference>
<reference evidence="3" key="1">
    <citation type="submission" date="2021-02" db="EMBL/GenBank/DDBJ databases">
        <title>Abyssanaerobacter marinus gen.nov., sp., nov, anaerobic bacterium isolated from the Onnuri vent field of Indian Ocean and suggestion of Mogibacteriaceae fam. nov., and proposal of reclassification of ambiguous this family's genus member.</title>
        <authorList>
            <person name="Kim Y.J."/>
            <person name="Yang J.-A."/>
        </authorList>
    </citation>
    <scope>NUCLEOTIDE SEQUENCE</scope>
    <source>
        <strain evidence="3">DSM 2634</strain>
    </source>
</reference>
<keyword evidence="4" id="KW-1185">Reference proteome</keyword>
<dbReference type="PIRSF" id="PIRSF001549">
    <property type="entry name" value="His-tRNA_synth"/>
    <property type="match status" value="1"/>
</dbReference>
<feature type="binding site" evidence="1">
    <location>
        <position position="109"/>
    </location>
    <ligand>
        <name>L-histidine</name>
        <dbReference type="ChEBI" id="CHEBI:57595"/>
    </ligand>
</feature>
<feature type="binding site" evidence="1">
    <location>
        <begin position="69"/>
        <end position="71"/>
    </location>
    <ligand>
        <name>L-histidine</name>
        <dbReference type="ChEBI" id="CHEBI:57595"/>
    </ligand>
</feature>
<keyword evidence="3" id="KW-0328">Glycosyltransferase</keyword>
<dbReference type="InterPro" id="IPR041715">
    <property type="entry name" value="HisRS-like_core"/>
</dbReference>
<protein>
    <submittedName>
        <fullName evidence="3">ATP phosphoribosyltransferase regulatory subunit</fullName>
    </submittedName>
</protein>
<evidence type="ECO:0000256" key="1">
    <source>
        <dbReference type="PIRSR" id="PIRSR001549-1"/>
    </source>
</evidence>
<evidence type="ECO:0000259" key="2">
    <source>
        <dbReference type="Pfam" id="PF13393"/>
    </source>
</evidence>
<dbReference type="Pfam" id="PF13393">
    <property type="entry name" value="tRNA-synt_His"/>
    <property type="match status" value="1"/>
</dbReference>
<feature type="binding site" evidence="1">
    <location>
        <begin position="258"/>
        <end position="259"/>
    </location>
    <ligand>
        <name>L-histidine</name>
        <dbReference type="ChEBI" id="CHEBI:57595"/>
    </ligand>
</feature>
<organism evidence="3 4">
    <name type="scientific">Clostridium aminobutyricum</name>
    <dbReference type="NCBI Taxonomy" id="33953"/>
    <lineage>
        <taxon>Bacteria</taxon>
        <taxon>Bacillati</taxon>
        <taxon>Bacillota</taxon>
        <taxon>Clostridia</taxon>
        <taxon>Eubacteriales</taxon>
        <taxon>Clostridiaceae</taxon>
        <taxon>Clostridium</taxon>
    </lineage>
</organism>
<dbReference type="RefSeq" id="WP_206582983.1">
    <property type="nucleotide sequence ID" value="NZ_JAFJZZ010000006.1"/>
</dbReference>
<dbReference type="GO" id="GO:0016757">
    <property type="term" value="F:glycosyltransferase activity"/>
    <property type="evidence" value="ECO:0007669"/>
    <property type="project" value="UniProtKB-KW"/>
</dbReference>
<gene>
    <name evidence="3" type="ORF">JYB65_12280</name>
</gene>
<evidence type="ECO:0000313" key="4">
    <source>
        <dbReference type="Proteomes" id="UP000664545"/>
    </source>
</evidence>
<accession>A0A939DA10</accession>